<keyword evidence="3" id="KW-1185">Reference proteome</keyword>
<feature type="non-terminal residue" evidence="2">
    <location>
        <position position="280"/>
    </location>
</feature>
<name>A0AAV5UR93_9BILA</name>
<dbReference type="AlphaFoldDB" id="A0AAV5UR93"/>
<reference evidence="2" key="1">
    <citation type="submission" date="2023-10" db="EMBL/GenBank/DDBJ databases">
        <title>Genome assembly of Pristionchus species.</title>
        <authorList>
            <person name="Yoshida K."/>
            <person name="Sommer R.J."/>
        </authorList>
    </citation>
    <scope>NUCLEOTIDE SEQUENCE</scope>
    <source>
        <strain evidence="2">RS5133</strain>
    </source>
</reference>
<evidence type="ECO:0000313" key="2">
    <source>
        <dbReference type="EMBL" id="GMT09634.1"/>
    </source>
</evidence>
<feature type="compositionally biased region" description="Basic residues" evidence="1">
    <location>
        <begin position="269"/>
        <end position="280"/>
    </location>
</feature>
<feature type="region of interest" description="Disordered" evidence="1">
    <location>
        <begin position="251"/>
        <end position="280"/>
    </location>
</feature>
<comment type="caution">
    <text evidence="2">The sequence shown here is derived from an EMBL/GenBank/DDBJ whole genome shotgun (WGS) entry which is preliminary data.</text>
</comment>
<gene>
    <name evidence="2" type="ORF">PFISCL1PPCAC_931</name>
</gene>
<accession>A0AAV5UR93</accession>
<organism evidence="2 3">
    <name type="scientific">Pristionchus fissidentatus</name>
    <dbReference type="NCBI Taxonomy" id="1538716"/>
    <lineage>
        <taxon>Eukaryota</taxon>
        <taxon>Metazoa</taxon>
        <taxon>Ecdysozoa</taxon>
        <taxon>Nematoda</taxon>
        <taxon>Chromadorea</taxon>
        <taxon>Rhabditida</taxon>
        <taxon>Rhabditina</taxon>
        <taxon>Diplogasteromorpha</taxon>
        <taxon>Diplogasteroidea</taxon>
        <taxon>Neodiplogasteridae</taxon>
        <taxon>Pristionchus</taxon>
    </lineage>
</organism>
<dbReference type="EMBL" id="BTSY01000001">
    <property type="protein sequence ID" value="GMT09634.1"/>
    <property type="molecule type" value="Genomic_DNA"/>
</dbReference>
<evidence type="ECO:0000313" key="3">
    <source>
        <dbReference type="Proteomes" id="UP001432322"/>
    </source>
</evidence>
<proteinExistence type="predicted"/>
<sequence length="280" mass="31422">MTSIDRLSIGRDCFDNLPLHLVHLGADLSENIILESIILFRTQSSSSSSIRQITRRNFASFVRENGRGRGNLSMSHIVSIQRRFGRVGPSLHRASIRCQSIRAAVAAPAVRLKSTGWRDGSIATVTRTVRDVPLVISSIEGCSRVLPPRHCLHQLAHQISSSGLLPRGSRSSSILHHSSHSGRQRLTRHNLAKLVSLTILDIVEEGSRSSSRCSHGWWRGRRRRDIGGDRGKTIHGRRWRWWRGCGWGVGRQRGRRGRGGRNGRDGRTGRRRRHGCSQLL</sequence>
<evidence type="ECO:0008006" key="4">
    <source>
        <dbReference type="Google" id="ProtNLM"/>
    </source>
</evidence>
<dbReference type="Proteomes" id="UP001432322">
    <property type="component" value="Unassembled WGS sequence"/>
</dbReference>
<protein>
    <recommendedName>
        <fullName evidence="4">Ribosomal protein</fullName>
    </recommendedName>
</protein>
<feature type="compositionally biased region" description="Basic residues" evidence="1">
    <location>
        <begin position="252"/>
        <end position="261"/>
    </location>
</feature>
<evidence type="ECO:0000256" key="1">
    <source>
        <dbReference type="SAM" id="MobiDB-lite"/>
    </source>
</evidence>